<dbReference type="InterPro" id="IPR011991">
    <property type="entry name" value="ArsR-like_HTH"/>
</dbReference>
<dbReference type="CDD" id="cd00090">
    <property type="entry name" value="HTH_ARSR"/>
    <property type="match status" value="1"/>
</dbReference>
<sequence length="110" mass="12843">MPGDLPRLGPRVWWVYLAVDPPKTVAQLSDEAGIVPSSVRTHLRRLERAGLVRPTREPGAEPMWEQARELDPATRYRIVGRVQRGRLVEPRDALAPEHERPRRWWWPRGR</sequence>
<dbReference type="Proteomes" id="UP000562045">
    <property type="component" value="Unassembled WGS sequence"/>
</dbReference>
<feature type="domain" description="HTH arsR-type" evidence="1">
    <location>
        <begin position="22"/>
        <end position="53"/>
    </location>
</feature>
<name>A0A7Z0CMK9_9ACTN</name>
<dbReference type="InterPro" id="IPR036390">
    <property type="entry name" value="WH_DNA-bd_sf"/>
</dbReference>
<accession>A0A7Z0CMK9</accession>
<evidence type="ECO:0000313" key="3">
    <source>
        <dbReference type="Proteomes" id="UP000562045"/>
    </source>
</evidence>
<comment type="caution">
    <text evidence="2">The sequence shown here is derived from an EMBL/GenBank/DDBJ whole genome shotgun (WGS) entry which is preliminary data.</text>
</comment>
<dbReference type="SUPFAM" id="SSF46785">
    <property type="entry name" value="Winged helix' DNA-binding domain"/>
    <property type="match status" value="1"/>
</dbReference>
<dbReference type="Pfam" id="PF01022">
    <property type="entry name" value="HTH_5"/>
    <property type="match status" value="1"/>
</dbReference>
<organism evidence="2 3">
    <name type="scientific">Nocardioides aromaticivorans</name>
    <dbReference type="NCBI Taxonomy" id="200618"/>
    <lineage>
        <taxon>Bacteria</taxon>
        <taxon>Bacillati</taxon>
        <taxon>Actinomycetota</taxon>
        <taxon>Actinomycetes</taxon>
        <taxon>Propionibacteriales</taxon>
        <taxon>Nocardioidaceae</taxon>
        <taxon>Nocardioides</taxon>
    </lineage>
</organism>
<proteinExistence type="predicted"/>
<dbReference type="AlphaFoldDB" id="A0A7Z0CMK9"/>
<evidence type="ECO:0000259" key="1">
    <source>
        <dbReference type="Pfam" id="PF01022"/>
    </source>
</evidence>
<dbReference type="EMBL" id="JACBZM010000001">
    <property type="protein sequence ID" value="NYI44188.1"/>
    <property type="molecule type" value="Genomic_DNA"/>
</dbReference>
<gene>
    <name evidence="2" type="ORF">BJ993_001268</name>
</gene>
<protein>
    <submittedName>
        <fullName evidence="2">Putative ArsR family transcriptional regulator</fullName>
    </submittedName>
</protein>
<evidence type="ECO:0000313" key="2">
    <source>
        <dbReference type="EMBL" id="NYI44188.1"/>
    </source>
</evidence>
<dbReference type="InterPro" id="IPR001845">
    <property type="entry name" value="HTH_ArsR_DNA-bd_dom"/>
</dbReference>
<dbReference type="GO" id="GO:0003700">
    <property type="term" value="F:DNA-binding transcription factor activity"/>
    <property type="evidence" value="ECO:0007669"/>
    <property type="project" value="InterPro"/>
</dbReference>
<dbReference type="Gene3D" id="1.10.10.10">
    <property type="entry name" value="Winged helix-like DNA-binding domain superfamily/Winged helix DNA-binding domain"/>
    <property type="match status" value="1"/>
</dbReference>
<reference evidence="2 3" key="1">
    <citation type="submission" date="2020-07" db="EMBL/GenBank/DDBJ databases">
        <title>Sequencing the genomes of 1000 actinobacteria strains.</title>
        <authorList>
            <person name="Klenk H.-P."/>
        </authorList>
    </citation>
    <scope>NUCLEOTIDE SEQUENCE [LARGE SCALE GENOMIC DNA]</scope>
    <source>
        <strain evidence="2 3">DSM 15131</strain>
    </source>
</reference>
<dbReference type="InterPro" id="IPR036388">
    <property type="entry name" value="WH-like_DNA-bd_sf"/>
</dbReference>